<name>A0A8X7ZPC6_POPTO</name>
<reference evidence="2" key="1">
    <citation type="journal article" date="2020" name="bioRxiv">
        <title>Hybrid origin of Populus tomentosa Carr. identified through genome sequencing and phylogenomic analysis.</title>
        <authorList>
            <person name="An X."/>
            <person name="Gao K."/>
            <person name="Chen Z."/>
            <person name="Li J."/>
            <person name="Yang X."/>
            <person name="Yang X."/>
            <person name="Zhou J."/>
            <person name="Guo T."/>
            <person name="Zhao T."/>
            <person name="Huang S."/>
            <person name="Miao D."/>
            <person name="Khan W.U."/>
            <person name="Rao P."/>
            <person name="Ye M."/>
            <person name="Lei B."/>
            <person name="Liao W."/>
            <person name="Wang J."/>
            <person name="Ji L."/>
            <person name="Li Y."/>
            <person name="Guo B."/>
            <person name="Mustafa N.S."/>
            <person name="Li S."/>
            <person name="Yun Q."/>
            <person name="Keller S.R."/>
            <person name="Mao J."/>
            <person name="Zhang R."/>
            <person name="Strauss S.H."/>
        </authorList>
    </citation>
    <scope>NUCLEOTIDE SEQUENCE</scope>
    <source>
        <strain evidence="2">GM15</strain>
        <tissue evidence="2">Leaf</tissue>
    </source>
</reference>
<dbReference type="AlphaFoldDB" id="A0A8X7ZPC6"/>
<keyword evidence="3" id="KW-1185">Reference proteome</keyword>
<organism evidence="2 3">
    <name type="scientific">Populus tomentosa</name>
    <name type="common">Chinese white poplar</name>
    <dbReference type="NCBI Taxonomy" id="118781"/>
    <lineage>
        <taxon>Eukaryota</taxon>
        <taxon>Viridiplantae</taxon>
        <taxon>Streptophyta</taxon>
        <taxon>Embryophyta</taxon>
        <taxon>Tracheophyta</taxon>
        <taxon>Spermatophyta</taxon>
        <taxon>Magnoliopsida</taxon>
        <taxon>eudicotyledons</taxon>
        <taxon>Gunneridae</taxon>
        <taxon>Pentapetalae</taxon>
        <taxon>rosids</taxon>
        <taxon>fabids</taxon>
        <taxon>Malpighiales</taxon>
        <taxon>Salicaceae</taxon>
        <taxon>Saliceae</taxon>
        <taxon>Populus</taxon>
    </lineage>
</organism>
<comment type="caution">
    <text evidence="2">The sequence shown here is derived from an EMBL/GenBank/DDBJ whole genome shotgun (WGS) entry which is preliminary data.</text>
</comment>
<protein>
    <submittedName>
        <fullName evidence="2">Uncharacterized protein</fullName>
    </submittedName>
</protein>
<feature type="compositionally biased region" description="Basic and acidic residues" evidence="1">
    <location>
        <begin position="36"/>
        <end position="47"/>
    </location>
</feature>
<evidence type="ECO:0000256" key="1">
    <source>
        <dbReference type="SAM" id="MobiDB-lite"/>
    </source>
</evidence>
<gene>
    <name evidence="2" type="ORF">POTOM_018309</name>
</gene>
<sequence length="79" mass="9018">MYRNKEKETAFGGAVQALATEILDDENGRSTYPAAKPEEDTKRRQDDGYQDVYAFNCPCHLLTNSLLNYSPERYCFSSL</sequence>
<evidence type="ECO:0000313" key="2">
    <source>
        <dbReference type="EMBL" id="KAG6774893.1"/>
    </source>
</evidence>
<proteinExistence type="predicted"/>
<dbReference type="Proteomes" id="UP000886885">
    <property type="component" value="Chromosome 5A"/>
</dbReference>
<evidence type="ECO:0000313" key="3">
    <source>
        <dbReference type="Proteomes" id="UP000886885"/>
    </source>
</evidence>
<feature type="region of interest" description="Disordered" evidence="1">
    <location>
        <begin position="26"/>
        <end position="47"/>
    </location>
</feature>
<accession>A0A8X7ZPC6</accession>
<dbReference type="EMBL" id="JAAWWB010000009">
    <property type="protein sequence ID" value="KAG6774893.1"/>
    <property type="molecule type" value="Genomic_DNA"/>
</dbReference>